<dbReference type="EMBL" id="GG675593">
    <property type="protein sequence ID" value="EER13113.1"/>
    <property type="molecule type" value="Genomic_DNA"/>
</dbReference>
<dbReference type="InterPro" id="IPR021109">
    <property type="entry name" value="Peptidase_aspartic_dom_sf"/>
</dbReference>
<dbReference type="GO" id="GO:0004190">
    <property type="term" value="F:aspartic-type endopeptidase activity"/>
    <property type="evidence" value="ECO:0007669"/>
    <property type="project" value="UniProtKB-KW"/>
</dbReference>
<dbReference type="PANTHER" id="PTHR47966">
    <property type="entry name" value="BETA-SITE APP-CLEAVING ENZYME, ISOFORM A-RELATED"/>
    <property type="match status" value="1"/>
</dbReference>
<reference evidence="6 7" key="1">
    <citation type="submission" date="2008-07" db="EMBL/GenBank/DDBJ databases">
        <authorList>
            <person name="El-Sayed N."/>
            <person name="Caler E."/>
            <person name="Inman J."/>
            <person name="Amedeo P."/>
            <person name="Hass B."/>
            <person name="Wortman J."/>
        </authorList>
    </citation>
    <scope>NUCLEOTIDE SEQUENCE [LARGE SCALE GENOMIC DNA]</scope>
    <source>
        <strain evidence="7">ATCC 50983 / TXsc</strain>
    </source>
</reference>
<evidence type="ECO:0000313" key="6">
    <source>
        <dbReference type="EMBL" id="EER13113.1"/>
    </source>
</evidence>
<evidence type="ECO:0000256" key="4">
    <source>
        <dbReference type="ARBA" id="ARBA00022801"/>
    </source>
</evidence>
<sequence length="134" mass="15258">MNQLTKLEPKVVRENTFSLYLKPKTPSTGIYEGELLLGGGDPKLYEGELSYVPVEAQAPWTVKLKGVEIVTGQITPYNERIFLDTGTNFIVFPISQINKLIDDIAKQASDNAKEKVEIIYHESVKRWTYDCTYR</sequence>
<organism evidence="7">
    <name type="scientific">Perkinsus marinus (strain ATCC 50983 / TXsc)</name>
    <dbReference type="NCBI Taxonomy" id="423536"/>
    <lineage>
        <taxon>Eukaryota</taxon>
        <taxon>Sar</taxon>
        <taxon>Alveolata</taxon>
        <taxon>Perkinsozoa</taxon>
        <taxon>Perkinsea</taxon>
        <taxon>Perkinsida</taxon>
        <taxon>Perkinsidae</taxon>
        <taxon>Perkinsus</taxon>
    </lineage>
</organism>
<dbReference type="GO" id="GO:0006508">
    <property type="term" value="P:proteolysis"/>
    <property type="evidence" value="ECO:0007669"/>
    <property type="project" value="UniProtKB-KW"/>
</dbReference>
<feature type="non-terminal residue" evidence="6">
    <location>
        <position position="134"/>
    </location>
</feature>
<protein>
    <recommendedName>
        <fullName evidence="5">Peptidase A1 domain-containing protein</fullName>
    </recommendedName>
</protein>
<dbReference type="InterPro" id="IPR033121">
    <property type="entry name" value="PEPTIDASE_A1"/>
</dbReference>
<dbReference type="Pfam" id="PF00026">
    <property type="entry name" value="Asp"/>
    <property type="match status" value="1"/>
</dbReference>
<dbReference type="PROSITE" id="PS51767">
    <property type="entry name" value="PEPTIDASE_A1"/>
    <property type="match status" value="1"/>
</dbReference>
<evidence type="ECO:0000256" key="2">
    <source>
        <dbReference type="ARBA" id="ARBA00022670"/>
    </source>
</evidence>
<gene>
    <name evidence="6" type="ORF">Pmar_PMAR011454</name>
</gene>
<dbReference type="PANTHER" id="PTHR47966:SF51">
    <property type="entry name" value="BETA-SITE APP-CLEAVING ENZYME, ISOFORM A-RELATED"/>
    <property type="match status" value="1"/>
</dbReference>
<feature type="domain" description="Peptidase A1" evidence="5">
    <location>
        <begin position="1"/>
        <end position="134"/>
    </location>
</feature>
<evidence type="ECO:0000256" key="1">
    <source>
        <dbReference type="ARBA" id="ARBA00007447"/>
    </source>
</evidence>
<dbReference type="CDD" id="cd05471">
    <property type="entry name" value="pepsin_like"/>
    <property type="match status" value="1"/>
</dbReference>
<dbReference type="InterPro" id="IPR001461">
    <property type="entry name" value="Aspartic_peptidase_A1"/>
</dbReference>
<dbReference type="RefSeq" id="XP_002781318.1">
    <property type="nucleotide sequence ID" value="XM_002781272.1"/>
</dbReference>
<dbReference type="SUPFAM" id="SSF50630">
    <property type="entry name" value="Acid proteases"/>
    <property type="match status" value="1"/>
</dbReference>
<keyword evidence="4" id="KW-0378">Hydrolase</keyword>
<dbReference type="AlphaFoldDB" id="C5KQY0"/>
<evidence type="ECO:0000256" key="3">
    <source>
        <dbReference type="ARBA" id="ARBA00022750"/>
    </source>
</evidence>
<comment type="similarity">
    <text evidence="1">Belongs to the peptidase A1 family.</text>
</comment>
<dbReference type="Proteomes" id="UP000007800">
    <property type="component" value="Unassembled WGS sequence"/>
</dbReference>
<evidence type="ECO:0000259" key="5">
    <source>
        <dbReference type="PROSITE" id="PS51767"/>
    </source>
</evidence>
<dbReference type="OrthoDB" id="2747330at2759"/>
<keyword evidence="3" id="KW-0064">Aspartyl protease</keyword>
<dbReference type="InParanoid" id="C5KQY0"/>
<keyword evidence="7" id="KW-1185">Reference proteome</keyword>
<dbReference type="InterPro" id="IPR034164">
    <property type="entry name" value="Pepsin-like_dom"/>
</dbReference>
<dbReference type="GeneID" id="9056724"/>
<name>C5KQY0_PERM5</name>
<proteinExistence type="inferred from homology"/>
<accession>C5KQY0</accession>
<keyword evidence="2" id="KW-0645">Protease</keyword>
<evidence type="ECO:0000313" key="7">
    <source>
        <dbReference type="Proteomes" id="UP000007800"/>
    </source>
</evidence>
<dbReference type="Gene3D" id="2.40.70.10">
    <property type="entry name" value="Acid Proteases"/>
    <property type="match status" value="1"/>
</dbReference>